<accession>W4L852</accession>
<proteinExistence type="predicted"/>
<dbReference type="PROSITE" id="PS50943">
    <property type="entry name" value="HTH_CROC1"/>
    <property type="match status" value="1"/>
</dbReference>
<gene>
    <name evidence="2" type="ORF">ETSY1_37465</name>
</gene>
<dbReference type="InterPro" id="IPR010982">
    <property type="entry name" value="Lambda_DNA-bd_dom_sf"/>
</dbReference>
<organism evidence="2 3">
    <name type="scientific">Entotheonella factor</name>
    <dbReference type="NCBI Taxonomy" id="1429438"/>
    <lineage>
        <taxon>Bacteria</taxon>
        <taxon>Pseudomonadati</taxon>
        <taxon>Nitrospinota/Tectimicrobiota group</taxon>
        <taxon>Candidatus Tectimicrobiota</taxon>
        <taxon>Candidatus Entotheonellia</taxon>
        <taxon>Candidatus Entotheonellales</taxon>
        <taxon>Candidatus Entotheonellaceae</taxon>
        <taxon>Candidatus Entotheonella</taxon>
    </lineage>
</organism>
<dbReference type="Gene3D" id="1.10.260.40">
    <property type="entry name" value="lambda repressor-like DNA-binding domains"/>
    <property type="match status" value="1"/>
</dbReference>
<comment type="caution">
    <text evidence="2">The sequence shown here is derived from an EMBL/GenBank/DDBJ whole genome shotgun (WGS) entry which is preliminary data.</text>
</comment>
<reference evidence="2 3" key="1">
    <citation type="journal article" date="2014" name="Nature">
        <title>An environmental bacterial taxon with a large and distinct metabolic repertoire.</title>
        <authorList>
            <person name="Wilson M.C."/>
            <person name="Mori T."/>
            <person name="Ruckert C."/>
            <person name="Uria A.R."/>
            <person name="Helf M.J."/>
            <person name="Takada K."/>
            <person name="Gernert C."/>
            <person name="Steffens U.A."/>
            <person name="Heycke N."/>
            <person name="Schmitt S."/>
            <person name="Rinke C."/>
            <person name="Helfrich E.J."/>
            <person name="Brachmann A.O."/>
            <person name="Gurgui C."/>
            <person name="Wakimoto T."/>
            <person name="Kracht M."/>
            <person name="Crusemann M."/>
            <person name="Hentschel U."/>
            <person name="Abe I."/>
            <person name="Matsunaga S."/>
            <person name="Kalinowski J."/>
            <person name="Takeyama H."/>
            <person name="Piel J."/>
        </authorList>
    </citation>
    <scope>NUCLEOTIDE SEQUENCE [LARGE SCALE GENOMIC DNA]</scope>
    <source>
        <strain evidence="3">TSY1</strain>
    </source>
</reference>
<dbReference type="SUPFAM" id="SSF47413">
    <property type="entry name" value="lambda repressor-like DNA-binding domains"/>
    <property type="match status" value="1"/>
</dbReference>
<dbReference type="InterPro" id="IPR001387">
    <property type="entry name" value="Cro/C1-type_HTH"/>
</dbReference>
<sequence length="90" mass="10207">MFRGKTMDEIDQIKKWLDDNERSIAWLARRVDWNRSLLSGVLNRKRPLSRKLARALSEVLGFTVEGVDHGNTKIDDENELEAAAAQLVGA</sequence>
<name>W4L852_ENTF1</name>
<feature type="domain" description="HTH cro/C1-type" evidence="1">
    <location>
        <begin position="27"/>
        <end position="67"/>
    </location>
</feature>
<dbReference type="Proteomes" id="UP000019141">
    <property type="component" value="Unassembled WGS sequence"/>
</dbReference>
<evidence type="ECO:0000313" key="3">
    <source>
        <dbReference type="Proteomes" id="UP000019141"/>
    </source>
</evidence>
<dbReference type="CDD" id="cd00093">
    <property type="entry name" value="HTH_XRE"/>
    <property type="match status" value="1"/>
</dbReference>
<protein>
    <recommendedName>
        <fullName evidence="1">HTH cro/C1-type domain-containing protein</fullName>
    </recommendedName>
</protein>
<dbReference type="HOGENOM" id="CLU_2435368_0_0_7"/>
<keyword evidence="3" id="KW-1185">Reference proteome</keyword>
<dbReference type="EMBL" id="AZHW01001166">
    <property type="protein sequence ID" value="ETW93840.1"/>
    <property type="molecule type" value="Genomic_DNA"/>
</dbReference>
<dbReference type="AlphaFoldDB" id="W4L852"/>
<evidence type="ECO:0000259" key="1">
    <source>
        <dbReference type="PROSITE" id="PS50943"/>
    </source>
</evidence>
<evidence type="ECO:0000313" key="2">
    <source>
        <dbReference type="EMBL" id="ETW93840.1"/>
    </source>
</evidence>
<dbReference type="GO" id="GO:0003677">
    <property type="term" value="F:DNA binding"/>
    <property type="evidence" value="ECO:0007669"/>
    <property type="project" value="InterPro"/>
</dbReference>